<dbReference type="SUPFAM" id="SSF55718">
    <property type="entry name" value="SCP-like"/>
    <property type="match status" value="1"/>
</dbReference>
<feature type="domain" description="SCP2" evidence="1">
    <location>
        <begin position="23"/>
        <end position="98"/>
    </location>
</feature>
<dbReference type="PANTHER" id="PTHR10094">
    <property type="entry name" value="STEROL CARRIER PROTEIN 2 SCP-2 FAMILY PROTEIN"/>
    <property type="match status" value="1"/>
</dbReference>
<dbReference type="Proteomes" id="UP000275727">
    <property type="component" value="Chromosome"/>
</dbReference>
<reference evidence="2 4" key="1">
    <citation type="submission" date="2018-06" db="EMBL/GenBank/DDBJ databases">
        <title>Complete Genome Sequence of the Microcystin-Degrading Bacterium Sphingosinicella microcystinivorans Strain B-9.</title>
        <authorList>
            <person name="Jin H."/>
            <person name="Nishizawa T."/>
            <person name="Guo Y."/>
            <person name="Nishizawa A."/>
            <person name="Park H."/>
            <person name="Kato H."/>
            <person name="Tsuji K."/>
            <person name="Harada K."/>
        </authorList>
    </citation>
    <scope>NUCLEOTIDE SEQUENCE [LARGE SCALE GENOMIC DNA]</scope>
    <source>
        <strain evidence="2 4">B9</strain>
    </source>
</reference>
<dbReference type="Proteomes" id="UP000276029">
    <property type="component" value="Unassembled WGS sequence"/>
</dbReference>
<dbReference type="InterPro" id="IPR036527">
    <property type="entry name" value="SCP2_sterol-bd_dom_sf"/>
</dbReference>
<dbReference type="AlphaFoldDB" id="A0AAD1D3X8"/>
<protein>
    <submittedName>
        <fullName evidence="3">Sterol carrier protein</fullName>
    </submittedName>
    <submittedName>
        <fullName evidence="2">Sterol-binding protein</fullName>
    </submittedName>
</protein>
<dbReference type="EMBL" id="RBWX01000008">
    <property type="protein sequence ID" value="RKS89133.1"/>
    <property type="molecule type" value="Genomic_DNA"/>
</dbReference>
<evidence type="ECO:0000313" key="3">
    <source>
        <dbReference type="EMBL" id="RKS89133.1"/>
    </source>
</evidence>
<keyword evidence="5" id="KW-1185">Reference proteome</keyword>
<dbReference type="Pfam" id="PF02036">
    <property type="entry name" value="SCP2"/>
    <property type="match status" value="1"/>
</dbReference>
<accession>A0AAD1D3X8</accession>
<organism evidence="2 4">
    <name type="scientific">Sphingosinicella microcystinivorans</name>
    <dbReference type="NCBI Taxonomy" id="335406"/>
    <lineage>
        <taxon>Bacteria</taxon>
        <taxon>Pseudomonadati</taxon>
        <taxon>Pseudomonadota</taxon>
        <taxon>Alphaproteobacteria</taxon>
        <taxon>Sphingomonadales</taxon>
        <taxon>Sphingosinicellaceae</taxon>
        <taxon>Sphingosinicella</taxon>
    </lineage>
</organism>
<evidence type="ECO:0000259" key="1">
    <source>
        <dbReference type="Pfam" id="PF02036"/>
    </source>
</evidence>
<evidence type="ECO:0000313" key="5">
    <source>
        <dbReference type="Proteomes" id="UP000276029"/>
    </source>
</evidence>
<gene>
    <name evidence="3" type="ORF">DFR51_2347</name>
    <name evidence="2" type="ORF">SmB9_05470</name>
</gene>
<sequence length="99" mass="10511">MSLAEITETMRGRVGADAGLGKSVKFDFGDEGVVRIDDKSSPAVVDNQDLPVDCTVKVSMSDFLDIAEGKTNPQMAFMMGKLKVEGDMSVALQLGKVLG</sequence>
<dbReference type="RefSeq" id="WP_121051232.1">
    <property type="nucleotide sequence ID" value="NZ_AP018711.1"/>
</dbReference>
<dbReference type="InterPro" id="IPR003033">
    <property type="entry name" value="SCP2_sterol-bd_dom"/>
</dbReference>
<dbReference type="EMBL" id="AP018711">
    <property type="protein sequence ID" value="BBE32889.1"/>
    <property type="molecule type" value="Genomic_DNA"/>
</dbReference>
<name>A0AAD1D3X8_SPHMI</name>
<dbReference type="KEGG" id="smic:SmB9_05470"/>
<reference evidence="3 5" key="2">
    <citation type="submission" date="2018-10" db="EMBL/GenBank/DDBJ databases">
        <title>Genomic Encyclopedia of Type Strains, Phase IV (KMG-IV): sequencing the most valuable type-strain genomes for metagenomic binning, comparative biology and taxonomic classification.</title>
        <authorList>
            <person name="Goeker M."/>
        </authorList>
    </citation>
    <scope>NUCLEOTIDE SEQUENCE [LARGE SCALE GENOMIC DNA]</scope>
    <source>
        <strain evidence="3 5">DSM 19791</strain>
    </source>
</reference>
<dbReference type="PANTHER" id="PTHR10094:SF25">
    <property type="entry name" value="SCP2 STEROL-BINDING DOMAIN-CONTAINING PROTEIN 1"/>
    <property type="match status" value="1"/>
</dbReference>
<evidence type="ECO:0000313" key="2">
    <source>
        <dbReference type="EMBL" id="BBE32889.1"/>
    </source>
</evidence>
<dbReference type="Gene3D" id="3.30.1050.10">
    <property type="entry name" value="SCP2 sterol-binding domain"/>
    <property type="match status" value="1"/>
</dbReference>
<dbReference type="GO" id="GO:0005829">
    <property type="term" value="C:cytosol"/>
    <property type="evidence" value="ECO:0007669"/>
    <property type="project" value="TreeGrafter"/>
</dbReference>
<evidence type="ECO:0000313" key="4">
    <source>
        <dbReference type="Proteomes" id="UP000275727"/>
    </source>
</evidence>
<proteinExistence type="predicted"/>